<evidence type="ECO:0000256" key="2">
    <source>
        <dbReference type="SAM" id="SignalP"/>
    </source>
</evidence>
<keyword evidence="2" id="KW-0732">Signal</keyword>
<dbReference type="Pfam" id="PF01522">
    <property type="entry name" value="Polysacc_deac_1"/>
    <property type="match status" value="1"/>
</dbReference>
<dbReference type="GO" id="GO:0016810">
    <property type="term" value="F:hydrolase activity, acting on carbon-nitrogen (but not peptide) bonds"/>
    <property type="evidence" value="ECO:0007669"/>
    <property type="project" value="InterPro"/>
</dbReference>
<dbReference type="AlphaFoldDB" id="A0A917Q102"/>
<accession>A0A917Q102</accession>
<dbReference type="RefSeq" id="WP_229671861.1">
    <property type="nucleotide sequence ID" value="NZ_BMNQ01000052.1"/>
</dbReference>
<dbReference type="PROSITE" id="PS51257">
    <property type="entry name" value="PROKAR_LIPOPROTEIN"/>
    <property type="match status" value="1"/>
</dbReference>
<dbReference type="SUPFAM" id="SSF88713">
    <property type="entry name" value="Glycoside hydrolase/deacetylase"/>
    <property type="match status" value="1"/>
</dbReference>
<name>A0A917Q102_9BACI</name>
<evidence type="ECO:0000259" key="3">
    <source>
        <dbReference type="PROSITE" id="PS51677"/>
    </source>
</evidence>
<feature type="domain" description="NodB homology" evidence="3">
    <location>
        <begin position="96"/>
        <end position="285"/>
    </location>
</feature>
<dbReference type="InterPro" id="IPR050248">
    <property type="entry name" value="Polysacc_deacetylase_ArnD"/>
</dbReference>
<dbReference type="CDD" id="cd10917">
    <property type="entry name" value="CE4_NodB_like_6s_7s"/>
    <property type="match status" value="1"/>
</dbReference>
<dbReference type="EMBL" id="BMNQ01000052">
    <property type="protein sequence ID" value="GGK04188.1"/>
    <property type="molecule type" value="Genomic_DNA"/>
</dbReference>
<evidence type="ECO:0000313" key="4">
    <source>
        <dbReference type="EMBL" id="GGK04188.1"/>
    </source>
</evidence>
<feature type="signal peptide" evidence="2">
    <location>
        <begin position="1"/>
        <end position="24"/>
    </location>
</feature>
<feature type="region of interest" description="Disordered" evidence="1">
    <location>
        <begin position="21"/>
        <end position="79"/>
    </location>
</feature>
<dbReference type="GO" id="GO:0005975">
    <property type="term" value="P:carbohydrate metabolic process"/>
    <property type="evidence" value="ECO:0007669"/>
    <property type="project" value="InterPro"/>
</dbReference>
<keyword evidence="5" id="KW-1185">Reference proteome</keyword>
<organism evidence="4 5">
    <name type="scientific">Lentibacillus kapialis</name>
    <dbReference type="NCBI Taxonomy" id="340214"/>
    <lineage>
        <taxon>Bacteria</taxon>
        <taxon>Bacillati</taxon>
        <taxon>Bacillota</taxon>
        <taxon>Bacilli</taxon>
        <taxon>Bacillales</taxon>
        <taxon>Bacillaceae</taxon>
        <taxon>Lentibacillus</taxon>
    </lineage>
</organism>
<feature type="chain" id="PRO_5037748186" evidence="2">
    <location>
        <begin position="25"/>
        <end position="294"/>
    </location>
</feature>
<dbReference type="Proteomes" id="UP000658382">
    <property type="component" value="Unassembled WGS sequence"/>
</dbReference>
<proteinExistence type="predicted"/>
<gene>
    <name evidence="4" type="ORF">GCM10007063_28170</name>
</gene>
<reference evidence="4" key="1">
    <citation type="journal article" date="2014" name="Int. J. Syst. Evol. Microbiol.">
        <title>Complete genome sequence of Corynebacterium casei LMG S-19264T (=DSM 44701T), isolated from a smear-ripened cheese.</title>
        <authorList>
            <consortium name="US DOE Joint Genome Institute (JGI-PGF)"/>
            <person name="Walter F."/>
            <person name="Albersmeier A."/>
            <person name="Kalinowski J."/>
            <person name="Ruckert C."/>
        </authorList>
    </citation>
    <scope>NUCLEOTIDE SEQUENCE</scope>
    <source>
        <strain evidence="4">JCM 12580</strain>
    </source>
</reference>
<dbReference type="InterPro" id="IPR011330">
    <property type="entry name" value="Glyco_hydro/deAcase_b/a-brl"/>
</dbReference>
<sequence length="294" mass="33391">MKNTLWLMLVITLFMTACTNSTSGEDDTQQHNDREQTENTEKDTPETGHDGQGDNTKEKGQTDKKESNKEKNSEPAYKIDKETSSIVPLKEQANEKVVLLTIDDVPDTYSIDMANTLKDMDAEAIFFVNGHFLETPEGKRKLKKIYDMGFEIGNHTYTHAYLPDLSTEEQRKEIVSVSDKIEEIIGERPKFFRAPNGANTDFSKQLVKDEGMVKMNWTYGFDYFEPYMDPEKITEAMVTGKGPEVDVPNSLLKPGANLLMHDREWTNKALADIITGLRDKGYDMADPDLIKTIE</sequence>
<dbReference type="InterPro" id="IPR002509">
    <property type="entry name" value="NODB_dom"/>
</dbReference>
<dbReference type="PROSITE" id="PS51677">
    <property type="entry name" value="NODB"/>
    <property type="match status" value="1"/>
</dbReference>
<reference evidence="4" key="2">
    <citation type="submission" date="2020-09" db="EMBL/GenBank/DDBJ databases">
        <authorList>
            <person name="Sun Q."/>
            <person name="Ohkuma M."/>
        </authorList>
    </citation>
    <scope>NUCLEOTIDE SEQUENCE</scope>
    <source>
        <strain evidence="4">JCM 12580</strain>
    </source>
</reference>
<dbReference type="Gene3D" id="3.20.20.370">
    <property type="entry name" value="Glycoside hydrolase/deacetylase"/>
    <property type="match status" value="1"/>
</dbReference>
<dbReference type="PANTHER" id="PTHR10587">
    <property type="entry name" value="GLYCOSYL TRANSFERASE-RELATED"/>
    <property type="match status" value="1"/>
</dbReference>
<evidence type="ECO:0000256" key="1">
    <source>
        <dbReference type="SAM" id="MobiDB-lite"/>
    </source>
</evidence>
<protein>
    <submittedName>
        <fullName evidence="4">Oligosaccharide deacetylase</fullName>
    </submittedName>
</protein>
<evidence type="ECO:0000313" key="5">
    <source>
        <dbReference type="Proteomes" id="UP000658382"/>
    </source>
</evidence>
<comment type="caution">
    <text evidence="4">The sequence shown here is derived from an EMBL/GenBank/DDBJ whole genome shotgun (WGS) entry which is preliminary data.</text>
</comment>
<feature type="compositionally biased region" description="Basic and acidic residues" evidence="1">
    <location>
        <begin position="28"/>
        <end position="79"/>
    </location>
</feature>